<dbReference type="Proteomes" id="UP000789860">
    <property type="component" value="Unassembled WGS sequence"/>
</dbReference>
<accession>A0ACA9NIL0</accession>
<evidence type="ECO:0000313" key="1">
    <source>
        <dbReference type="EMBL" id="CAG8649043.1"/>
    </source>
</evidence>
<comment type="caution">
    <text evidence="1">The sequence shown here is derived from an EMBL/GenBank/DDBJ whole genome shotgun (WGS) entry which is preliminary data.</text>
</comment>
<keyword evidence="2" id="KW-1185">Reference proteome</keyword>
<feature type="non-terminal residue" evidence="1">
    <location>
        <position position="1"/>
    </location>
</feature>
<organism evidence="1 2">
    <name type="scientific">Scutellospora calospora</name>
    <dbReference type="NCBI Taxonomy" id="85575"/>
    <lineage>
        <taxon>Eukaryota</taxon>
        <taxon>Fungi</taxon>
        <taxon>Fungi incertae sedis</taxon>
        <taxon>Mucoromycota</taxon>
        <taxon>Glomeromycotina</taxon>
        <taxon>Glomeromycetes</taxon>
        <taxon>Diversisporales</taxon>
        <taxon>Gigasporaceae</taxon>
        <taxon>Scutellospora</taxon>
    </lineage>
</organism>
<evidence type="ECO:0000313" key="2">
    <source>
        <dbReference type="Proteomes" id="UP000789860"/>
    </source>
</evidence>
<protein>
    <submittedName>
        <fullName evidence="1">2968_t:CDS:1</fullName>
    </submittedName>
</protein>
<proteinExistence type="predicted"/>
<feature type="non-terminal residue" evidence="1">
    <location>
        <position position="143"/>
    </location>
</feature>
<gene>
    <name evidence="1" type="ORF">SCALOS_LOCUS8606</name>
</gene>
<dbReference type="EMBL" id="CAJVPM010023270">
    <property type="protein sequence ID" value="CAG8649043.1"/>
    <property type="molecule type" value="Genomic_DNA"/>
</dbReference>
<reference evidence="1" key="1">
    <citation type="submission" date="2021-06" db="EMBL/GenBank/DDBJ databases">
        <authorList>
            <person name="Kallberg Y."/>
            <person name="Tangrot J."/>
            <person name="Rosling A."/>
        </authorList>
    </citation>
    <scope>NUCLEOTIDE SEQUENCE</scope>
    <source>
        <strain evidence="1">AU212A</strain>
    </source>
</reference>
<sequence length="143" mass="16398">YELSEFLSMIQPIDLFINRNNLLIISLHKDEVSTSSIYNNTNSTDIQEIDDISSAISNTSKEFKTIEQSSDSSLLSILNNSDSKNTFEFLLDQHKLHDAYCFKPLEQKFKLKTTSSTRIDKNSILPNNTSHLVVYFTKNENPE</sequence>
<name>A0ACA9NIL0_9GLOM</name>